<keyword evidence="2" id="KW-1133">Transmembrane helix</keyword>
<dbReference type="Pfam" id="PF18204">
    <property type="entry name" value="PGF-CTERM"/>
    <property type="match status" value="1"/>
</dbReference>
<feature type="transmembrane region" description="Helical" evidence="2">
    <location>
        <begin position="428"/>
        <end position="447"/>
    </location>
</feature>
<evidence type="ECO:0000259" key="3">
    <source>
        <dbReference type="Pfam" id="PF18204"/>
    </source>
</evidence>
<accession>A0A062V8X1</accession>
<dbReference type="EMBL" id="JMIY01000004">
    <property type="protein sequence ID" value="KCZ71810.1"/>
    <property type="molecule type" value="Genomic_DNA"/>
</dbReference>
<keyword evidence="1" id="KW-0732">Signal</keyword>
<proteinExistence type="predicted"/>
<keyword evidence="5" id="KW-1185">Reference proteome</keyword>
<dbReference type="Pfam" id="PF05753">
    <property type="entry name" value="TRAP_beta"/>
    <property type="match status" value="1"/>
</dbReference>
<dbReference type="AlphaFoldDB" id="A0A062V8X1"/>
<sequence length="450" mass="49891" precursor="true">MRDTDVHQGDIGFKIKGRRAKTIKKFNIFLLLAAFFLIMPASADDGALDTFSVPAFGPRDTGSSVNSSLVLEKGSEYRIVVSGVYQFKVGTDWGYADAQYRMGAGRKYNQPFNSIEFDGERLNADISDVNNHTYTFYLTGSGKKIRFSIYDSYTTGERGEYDNNAGYLKVEIYRLDTISLTKSLSPRSIELGQAATVTITLKNTGTAELKNITVSDPIPAGFTLVSGKPDKNYDVLKPKDTRSFQYIIQPPETGTFNLEPAEVSYYNRDGYPHISKSNNSAVIVVPSDKPVFTQISNASVQLHGEKTDVVLGEDVLLKLSAVNLITKPIMHVQVIILPPSGMSVTSSEFVQSGSGQFTTTYEIPPGKGRNIEVRIRSNQVGEFEVLGRIVYYFDGDSEHSEDYTLRLPINVRANAEQPAPTDTTYRNWIPGFEALLAVIGLLVLYIIKKW</sequence>
<keyword evidence="2" id="KW-0812">Transmembrane</keyword>
<evidence type="ECO:0000313" key="4">
    <source>
        <dbReference type="EMBL" id="KCZ71810.1"/>
    </source>
</evidence>
<protein>
    <submittedName>
        <fullName evidence="4">Conserved repeat protein</fullName>
    </submittedName>
</protein>
<evidence type="ECO:0000256" key="2">
    <source>
        <dbReference type="SAM" id="Phobius"/>
    </source>
</evidence>
<reference evidence="4 5" key="1">
    <citation type="journal article" date="2013" name="Nature">
        <title>Anaerobic oxidation of methane coupled to nitrate reduction in a novel archaeal lineage.</title>
        <authorList>
            <person name="Haroon M.F."/>
            <person name="Hu S."/>
            <person name="Shi Y."/>
            <person name="Imelfort M."/>
            <person name="Keller J."/>
            <person name="Hugenholtz P."/>
            <person name="Yuan Z."/>
            <person name="Tyson G.W."/>
        </authorList>
    </citation>
    <scope>NUCLEOTIDE SEQUENCE [LARGE SCALE GENOMIC DNA]</scope>
    <source>
        <strain evidence="4 5">ANME-2d</strain>
    </source>
</reference>
<evidence type="ECO:0000313" key="5">
    <source>
        <dbReference type="Proteomes" id="UP000027153"/>
    </source>
</evidence>
<dbReference type="Gene3D" id="2.60.40.10">
    <property type="entry name" value="Immunoglobulins"/>
    <property type="match status" value="1"/>
</dbReference>
<dbReference type="NCBIfam" id="TIGR01451">
    <property type="entry name" value="B_ant_repeat"/>
    <property type="match status" value="1"/>
</dbReference>
<dbReference type="Proteomes" id="UP000027153">
    <property type="component" value="Unassembled WGS sequence"/>
</dbReference>
<keyword evidence="2" id="KW-0472">Membrane</keyword>
<dbReference type="InterPro" id="IPR013783">
    <property type="entry name" value="Ig-like_fold"/>
</dbReference>
<dbReference type="InterPro" id="IPR026371">
    <property type="entry name" value="PGF_CTERM"/>
</dbReference>
<comment type="caution">
    <text evidence="4">The sequence shown here is derived from an EMBL/GenBank/DDBJ whole genome shotgun (WGS) entry which is preliminary data.</text>
</comment>
<dbReference type="InterPro" id="IPR047589">
    <property type="entry name" value="DUF11_rpt"/>
</dbReference>
<dbReference type="PANTHER" id="PTHR12861">
    <property type="entry name" value="TRANSLOCON-ASSOCIATED PROTEIN, BETA SUBUNIT PRECURSOR TRAP-BETA SIGNAL SEQUENCE RECEPTOR BETA SUBUNIT"/>
    <property type="match status" value="1"/>
</dbReference>
<feature type="domain" description="PGF-CTERM archaeal protein-sorting signal" evidence="3">
    <location>
        <begin position="429"/>
        <end position="448"/>
    </location>
</feature>
<dbReference type="PANTHER" id="PTHR12861:SF3">
    <property type="entry name" value="TRANSLOCON-ASSOCIATED PROTEIN SUBUNIT BETA"/>
    <property type="match status" value="1"/>
</dbReference>
<evidence type="ECO:0000256" key="1">
    <source>
        <dbReference type="ARBA" id="ARBA00022729"/>
    </source>
</evidence>
<name>A0A062V8X1_9EURY</name>
<organism evidence="4 5">
    <name type="scientific">Candidatus Methanoperedens nitratireducens</name>
    <dbReference type="NCBI Taxonomy" id="1392998"/>
    <lineage>
        <taxon>Archaea</taxon>
        <taxon>Methanobacteriati</taxon>
        <taxon>Methanobacteriota</taxon>
        <taxon>Stenosarchaea group</taxon>
        <taxon>Methanomicrobia</taxon>
        <taxon>Methanosarcinales</taxon>
        <taxon>ANME-2 cluster</taxon>
        <taxon>Candidatus Methanoperedentaceae</taxon>
        <taxon>Candidatus Methanoperedens</taxon>
    </lineage>
</organism>
<gene>
    <name evidence="4" type="ORF">ANME2D_01865</name>
</gene>